<reference evidence="3 4" key="1">
    <citation type="submission" date="2016-11" db="EMBL/GenBank/DDBJ databases">
        <title>Study of marine rhodopsin-containing bacteria.</title>
        <authorList>
            <person name="Yoshizawa S."/>
            <person name="Kumagai Y."/>
            <person name="Kogure K."/>
        </authorList>
    </citation>
    <scope>NUCLEOTIDE SEQUENCE [LARGE SCALE GENOMIC DNA]</scope>
    <source>
        <strain evidence="3 4">SAORIC-28</strain>
    </source>
</reference>
<gene>
    <name evidence="3" type="ORF">BSZ37_16510</name>
</gene>
<proteinExistence type="predicted"/>
<dbReference type="AlphaFoldDB" id="A0A271J4P4"/>
<name>A0A271J4P4_9BACT</name>
<protein>
    <submittedName>
        <fullName evidence="3">Uncharacterized protein</fullName>
    </submittedName>
</protein>
<keyword evidence="4" id="KW-1185">Reference proteome</keyword>
<feature type="signal peptide" evidence="2">
    <location>
        <begin position="1"/>
        <end position="18"/>
    </location>
</feature>
<dbReference type="Proteomes" id="UP000216339">
    <property type="component" value="Unassembled WGS sequence"/>
</dbReference>
<accession>A0A271J4P4</accession>
<sequence>MRLLPLLLLALLAAPARANMANPVQPGTPAGEPAAALDGLRVAREVLTLDLRPLERGRPFAVIEVTYRIVNTGQGRVVPLDFVALGEGVDGAEVWVDEQAVAVRRLDSLAVPPLWTIAKSTPALDGDALPYEADDGFGTPTGLRFEAPIPTGQHTVRVRYRVRLGSYDAGDHPNRVWQLAYSLAPARLWDGFGQLDVAVLVPEGWDVATSLPLRRTPGRLEGRFRGVPGDVLAVSVRAPAPPLRLPLRIAGFVTALVIVGFFGVVSGKLAKRSGRGVWWALPGTALGGIVAGVALVAIVATADDLGDSSAYGYGTLLGMMFVGGPLAILVGAALTQAIAVWTHRRTPPASPPPDERYRLN</sequence>
<feature type="chain" id="PRO_5012289574" evidence="2">
    <location>
        <begin position="19"/>
        <end position="360"/>
    </location>
</feature>
<feature type="transmembrane region" description="Helical" evidence="1">
    <location>
        <begin position="311"/>
        <end position="335"/>
    </location>
</feature>
<keyword evidence="1" id="KW-0812">Transmembrane</keyword>
<organism evidence="3 4">
    <name type="scientific">Rubrivirga marina</name>
    <dbReference type="NCBI Taxonomy" id="1196024"/>
    <lineage>
        <taxon>Bacteria</taxon>
        <taxon>Pseudomonadati</taxon>
        <taxon>Rhodothermota</taxon>
        <taxon>Rhodothermia</taxon>
        <taxon>Rhodothermales</taxon>
        <taxon>Rubricoccaceae</taxon>
        <taxon>Rubrivirga</taxon>
    </lineage>
</organism>
<feature type="transmembrane region" description="Helical" evidence="1">
    <location>
        <begin position="277"/>
        <end position="299"/>
    </location>
</feature>
<comment type="caution">
    <text evidence="3">The sequence shown here is derived from an EMBL/GenBank/DDBJ whole genome shotgun (WGS) entry which is preliminary data.</text>
</comment>
<feature type="transmembrane region" description="Helical" evidence="1">
    <location>
        <begin position="245"/>
        <end position="265"/>
    </location>
</feature>
<keyword evidence="1" id="KW-0472">Membrane</keyword>
<dbReference type="RefSeq" id="WP_095511596.1">
    <property type="nucleotide sequence ID" value="NZ_MQWD01000001.1"/>
</dbReference>
<keyword evidence="2" id="KW-0732">Signal</keyword>
<evidence type="ECO:0000313" key="3">
    <source>
        <dbReference type="EMBL" id="PAP77925.1"/>
    </source>
</evidence>
<evidence type="ECO:0000256" key="1">
    <source>
        <dbReference type="SAM" id="Phobius"/>
    </source>
</evidence>
<keyword evidence="1" id="KW-1133">Transmembrane helix</keyword>
<evidence type="ECO:0000256" key="2">
    <source>
        <dbReference type="SAM" id="SignalP"/>
    </source>
</evidence>
<dbReference type="EMBL" id="MQWD01000001">
    <property type="protein sequence ID" value="PAP77925.1"/>
    <property type="molecule type" value="Genomic_DNA"/>
</dbReference>
<dbReference type="OrthoDB" id="6655275at2"/>
<evidence type="ECO:0000313" key="4">
    <source>
        <dbReference type="Proteomes" id="UP000216339"/>
    </source>
</evidence>